<gene>
    <name evidence="2" type="ORF">SELO1098_LOCUS11797</name>
</gene>
<keyword evidence="1" id="KW-1133">Transmembrane helix</keyword>
<protein>
    <submittedName>
        <fullName evidence="2">Uncharacterized protein</fullName>
    </submittedName>
</protein>
<evidence type="ECO:0000313" key="2">
    <source>
        <dbReference type="EMBL" id="CAE0282963.1"/>
    </source>
</evidence>
<dbReference type="AlphaFoldDB" id="A0A7S3M625"/>
<evidence type="ECO:0000256" key="1">
    <source>
        <dbReference type="SAM" id="Phobius"/>
    </source>
</evidence>
<keyword evidence="1" id="KW-0812">Transmembrane</keyword>
<proteinExistence type="predicted"/>
<sequence>MGFAASQTTLMLSHTLTFALLLAMFTNLTQHTLFLCWSRRAWLEPKHWSRFGPAYANLLATVFIMVHPTHTVLLKHKQVNPFCCPWTLYLFTILGYLLLAIGTLWVLDVVQSLRPLSAGNGRAHEL</sequence>
<keyword evidence="1" id="KW-0472">Membrane</keyword>
<feature type="transmembrane region" description="Helical" evidence="1">
    <location>
        <begin position="54"/>
        <end position="74"/>
    </location>
</feature>
<name>A0A7S3M625_9STRA</name>
<organism evidence="2">
    <name type="scientific">Spumella elongata</name>
    <dbReference type="NCBI Taxonomy" id="89044"/>
    <lineage>
        <taxon>Eukaryota</taxon>
        <taxon>Sar</taxon>
        <taxon>Stramenopiles</taxon>
        <taxon>Ochrophyta</taxon>
        <taxon>Chrysophyceae</taxon>
        <taxon>Chromulinales</taxon>
        <taxon>Chromulinaceae</taxon>
        <taxon>Spumella</taxon>
    </lineage>
</organism>
<dbReference type="EMBL" id="HBIC01023632">
    <property type="protein sequence ID" value="CAE0282963.1"/>
    <property type="molecule type" value="Transcribed_RNA"/>
</dbReference>
<feature type="transmembrane region" description="Helical" evidence="1">
    <location>
        <begin position="86"/>
        <end position="107"/>
    </location>
</feature>
<reference evidence="2" key="1">
    <citation type="submission" date="2021-01" db="EMBL/GenBank/DDBJ databases">
        <authorList>
            <person name="Corre E."/>
            <person name="Pelletier E."/>
            <person name="Niang G."/>
            <person name="Scheremetjew M."/>
            <person name="Finn R."/>
            <person name="Kale V."/>
            <person name="Holt S."/>
            <person name="Cochrane G."/>
            <person name="Meng A."/>
            <person name="Brown T."/>
            <person name="Cohen L."/>
        </authorList>
    </citation>
    <scope>NUCLEOTIDE SEQUENCE</scope>
    <source>
        <strain evidence="2">CCAP 955/1</strain>
    </source>
</reference>
<accession>A0A7S3M625</accession>